<evidence type="ECO:0000256" key="3">
    <source>
        <dbReference type="ARBA" id="ARBA00015991"/>
    </source>
</evidence>
<dbReference type="SUPFAM" id="SSF54975">
    <property type="entry name" value="Acylphosphatase/BLUF domain-like"/>
    <property type="match status" value="1"/>
</dbReference>
<dbReference type="EC" id="3.6.1.7" evidence="2 5"/>
<dbReference type="PANTHER" id="PTHR47268:SF4">
    <property type="entry name" value="ACYLPHOSPHATASE"/>
    <property type="match status" value="1"/>
</dbReference>
<organism evidence="8 9">
    <name type="scientific">Photobacterium kishitanii</name>
    <dbReference type="NCBI Taxonomy" id="318456"/>
    <lineage>
        <taxon>Bacteria</taxon>
        <taxon>Pseudomonadati</taxon>
        <taxon>Pseudomonadota</taxon>
        <taxon>Gammaproteobacteria</taxon>
        <taxon>Vibrionales</taxon>
        <taxon>Vibrionaceae</taxon>
        <taxon>Photobacterium</taxon>
    </lineage>
</organism>
<dbReference type="Proteomes" id="UP000241426">
    <property type="component" value="Unassembled WGS sequence"/>
</dbReference>
<accession>A0A0B7J748</accession>
<evidence type="ECO:0000256" key="5">
    <source>
        <dbReference type="PROSITE-ProRule" id="PRU00520"/>
    </source>
</evidence>
<evidence type="ECO:0000256" key="1">
    <source>
        <dbReference type="ARBA" id="ARBA00005614"/>
    </source>
</evidence>
<evidence type="ECO:0000313" key="9">
    <source>
        <dbReference type="Proteomes" id="UP000241426"/>
    </source>
</evidence>
<dbReference type="PANTHER" id="PTHR47268">
    <property type="entry name" value="ACYLPHOSPHATASE"/>
    <property type="match status" value="1"/>
</dbReference>
<evidence type="ECO:0000256" key="4">
    <source>
        <dbReference type="ARBA" id="ARBA00047645"/>
    </source>
</evidence>
<evidence type="ECO:0000256" key="2">
    <source>
        <dbReference type="ARBA" id="ARBA00012150"/>
    </source>
</evidence>
<dbReference type="RefSeq" id="WP_036794200.1">
    <property type="nucleotide sequence ID" value="NZ_JAUZMX010000001.1"/>
</dbReference>
<feature type="active site" evidence="5">
    <location>
        <position position="20"/>
    </location>
</feature>
<gene>
    <name evidence="8" type="ORF">C9J27_10990</name>
</gene>
<dbReference type="AlphaFoldDB" id="A0A0B7J748"/>
<sequence>MARCCVKTRVIGHVQGVGFRFHTAHQGLMLDLTGYARNLADGSVEVLACGDQENIDRLIAWLQHGPKTATVEWLTSETLAWQHLNGFKMN</sequence>
<dbReference type="NCBIfam" id="NF011000">
    <property type="entry name" value="PRK14426.1"/>
    <property type="match status" value="1"/>
</dbReference>
<evidence type="ECO:0000313" key="8">
    <source>
        <dbReference type="EMBL" id="PSU99017.1"/>
    </source>
</evidence>
<evidence type="ECO:0000256" key="7">
    <source>
        <dbReference type="RuleBase" id="RU004168"/>
    </source>
</evidence>
<dbReference type="EMBL" id="PYNF01000007">
    <property type="protein sequence ID" value="PSU99017.1"/>
    <property type="molecule type" value="Genomic_DNA"/>
</dbReference>
<dbReference type="InterPro" id="IPR020456">
    <property type="entry name" value="Acylphosphatase"/>
</dbReference>
<evidence type="ECO:0000256" key="6">
    <source>
        <dbReference type="RuleBase" id="RU000553"/>
    </source>
</evidence>
<dbReference type="PROSITE" id="PS00150">
    <property type="entry name" value="ACYLPHOSPHATASE_1"/>
    <property type="match status" value="1"/>
</dbReference>
<keyword evidence="5 6" id="KW-0378">Hydrolase</keyword>
<dbReference type="NCBIfam" id="NF011022">
    <property type="entry name" value="PRK14451.1"/>
    <property type="match status" value="1"/>
</dbReference>
<dbReference type="GeneID" id="29944863"/>
<protein>
    <recommendedName>
        <fullName evidence="3 5">Acylphosphatase</fullName>
        <ecNumber evidence="2 5">3.6.1.7</ecNumber>
    </recommendedName>
</protein>
<comment type="similarity">
    <text evidence="1 7">Belongs to the acylphosphatase family.</text>
</comment>
<dbReference type="Gene3D" id="3.30.70.100">
    <property type="match status" value="1"/>
</dbReference>
<name>A0A0B7J748_9GAMM</name>
<accession>A0A2T3KIK8</accession>
<dbReference type="InterPro" id="IPR001792">
    <property type="entry name" value="Acylphosphatase-like_dom"/>
</dbReference>
<proteinExistence type="inferred from homology"/>
<dbReference type="PROSITE" id="PS00151">
    <property type="entry name" value="ACYLPHOSPHATASE_2"/>
    <property type="match status" value="1"/>
</dbReference>
<comment type="catalytic activity">
    <reaction evidence="4 5 6">
        <text>an acyl phosphate + H2O = a carboxylate + phosphate + H(+)</text>
        <dbReference type="Rhea" id="RHEA:14965"/>
        <dbReference type="ChEBI" id="CHEBI:15377"/>
        <dbReference type="ChEBI" id="CHEBI:15378"/>
        <dbReference type="ChEBI" id="CHEBI:29067"/>
        <dbReference type="ChEBI" id="CHEBI:43474"/>
        <dbReference type="ChEBI" id="CHEBI:59918"/>
        <dbReference type="EC" id="3.6.1.7"/>
    </reaction>
</comment>
<dbReference type="PROSITE" id="PS51160">
    <property type="entry name" value="ACYLPHOSPHATASE_3"/>
    <property type="match status" value="1"/>
</dbReference>
<reference evidence="8 9" key="1">
    <citation type="submission" date="2018-01" db="EMBL/GenBank/DDBJ databases">
        <title>Whole genome sequencing of Histamine producing bacteria.</title>
        <authorList>
            <person name="Butler K."/>
        </authorList>
    </citation>
    <scope>NUCLEOTIDE SEQUENCE [LARGE SCALE GENOMIC DNA]</scope>
    <source>
        <strain evidence="8 9">FS-7.2</strain>
    </source>
</reference>
<dbReference type="Pfam" id="PF00708">
    <property type="entry name" value="Acylphosphatase"/>
    <property type="match status" value="1"/>
</dbReference>
<comment type="caution">
    <text evidence="8">The sequence shown here is derived from an EMBL/GenBank/DDBJ whole genome shotgun (WGS) entry which is preliminary data.</text>
</comment>
<feature type="active site" evidence="5">
    <location>
        <position position="38"/>
    </location>
</feature>
<dbReference type="InterPro" id="IPR017968">
    <property type="entry name" value="Acylphosphatase_CS"/>
</dbReference>
<dbReference type="eggNOG" id="COG1254">
    <property type="taxonomic scope" value="Bacteria"/>
</dbReference>
<dbReference type="InterPro" id="IPR036046">
    <property type="entry name" value="Acylphosphatase-like_dom_sf"/>
</dbReference>
<dbReference type="GO" id="GO:0003998">
    <property type="term" value="F:acylphosphatase activity"/>
    <property type="evidence" value="ECO:0007669"/>
    <property type="project" value="UniProtKB-EC"/>
</dbReference>